<organism evidence="6 7">
    <name type="scientific">Teladorsagia circumcincta</name>
    <name type="common">Brown stomach worm</name>
    <name type="synonym">Ostertagia circumcincta</name>
    <dbReference type="NCBI Taxonomy" id="45464"/>
    <lineage>
        <taxon>Eukaryota</taxon>
        <taxon>Metazoa</taxon>
        <taxon>Ecdysozoa</taxon>
        <taxon>Nematoda</taxon>
        <taxon>Chromadorea</taxon>
        <taxon>Rhabditida</taxon>
        <taxon>Rhabditina</taxon>
        <taxon>Rhabditomorpha</taxon>
        <taxon>Strongyloidea</taxon>
        <taxon>Trichostrongylidae</taxon>
        <taxon>Teladorsagia</taxon>
    </lineage>
</organism>
<proteinExistence type="predicted"/>
<dbReference type="AlphaFoldDB" id="A0A2G9UIM3"/>
<name>A0A2G9UIM3_TELCI</name>
<keyword evidence="7" id="KW-1185">Reference proteome</keyword>
<reference evidence="6 7" key="1">
    <citation type="submission" date="2015-09" db="EMBL/GenBank/DDBJ databases">
        <title>Draft genome of the parasitic nematode Teladorsagia circumcincta isolate WARC Sus (inbred).</title>
        <authorList>
            <person name="Mitreva M."/>
        </authorList>
    </citation>
    <scope>NUCLEOTIDE SEQUENCE [LARGE SCALE GENOMIC DNA]</scope>
    <source>
        <strain evidence="6 7">S</strain>
    </source>
</reference>
<dbReference type="EMBL" id="KZ346395">
    <property type="protein sequence ID" value="PIO70101.1"/>
    <property type="molecule type" value="Genomic_DNA"/>
</dbReference>
<evidence type="ECO:0000256" key="4">
    <source>
        <dbReference type="ARBA" id="ARBA00022759"/>
    </source>
</evidence>
<evidence type="ECO:0000256" key="1">
    <source>
        <dbReference type="ARBA" id="ARBA00022679"/>
    </source>
</evidence>
<keyword evidence="1" id="KW-0808">Transferase</keyword>
<dbReference type="Proteomes" id="UP000230423">
    <property type="component" value="Unassembled WGS sequence"/>
</dbReference>
<evidence type="ECO:0000256" key="5">
    <source>
        <dbReference type="SAM" id="MobiDB-lite"/>
    </source>
</evidence>
<evidence type="ECO:0000256" key="2">
    <source>
        <dbReference type="ARBA" id="ARBA00022695"/>
    </source>
</evidence>
<dbReference type="PANTHER" id="PTHR37984">
    <property type="entry name" value="PROTEIN CBG26694"/>
    <property type="match status" value="1"/>
</dbReference>
<dbReference type="SUPFAM" id="SSF50630">
    <property type="entry name" value="Acid proteases"/>
    <property type="match status" value="1"/>
</dbReference>
<feature type="region of interest" description="Disordered" evidence="5">
    <location>
        <begin position="339"/>
        <end position="370"/>
    </location>
</feature>
<keyword evidence="2" id="KW-0548">Nucleotidyltransferase</keyword>
<keyword evidence="4" id="KW-0255">Endonuclease</keyword>
<accession>A0A2G9UIM3</accession>
<gene>
    <name evidence="6" type="ORF">TELCIR_08056</name>
</gene>
<keyword evidence="3" id="KW-0540">Nuclease</keyword>
<evidence type="ECO:0000256" key="3">
    <source>
        <dbReference type="ARBA" id="ARBA00022722"/>
    </source>
</evidence>
<dbReference type="OrthoDB" id="5876121at2759"/>
<feature type="compositionally biased region" description="Basic residues" evidence="5">
    <location>
        <begin position="80"/>
        <end position="91"/>
    </location>
</feature>
<feature type="region of interest" description="Disordered" evidence="5">
    <location>
        <begin position="71"/>
        <end position="91"/>
    </location>
</feature>
<dbReference type="PANTHER" id="PTHR37984:SF5">
    <property type="entry name" value="PROTEIN NYNRIN-LIKE"/>
    <property type="match status" value="1"/>
</dbReference>
<dbReference type="GO" id="GO:0016779">
    <property type="term" value="F:nucleotidyltransferase activity"/>
    <property type="evidence" value="ECO:0007669"/>
    <property type="project" value="UniProtKB-KW"/>
</dbReference>
<evidence type="ECO:0000313" key="7">
    <source>
        <dbReference type="Proteomes" id="UP000230423"/>
    </source>
</evidence>
<dbReference type="InterPro" id="IPR021109">
    <property type="entry name" value="Peptidase_aspartic_dom_sf"/>
</dbReference>
<keyword evidence="4" id="KW-0378">Hydrolase</keyword>
<sequence length="382" mass="44640">MLCRLDTQAEDAPLTIEDLRAECENLTASKMDNVNMESSRDVHAVQKKEVKCSKCGGPHYRNVCPLLANQPKMSSQIPNKPRRQHHRRKRDQCKNIATFAAENARTYINVDVRGHSIRFQLDTGADITLIYRRRWKKLGSSLLKSCPIPVKTADGSPMKIGGRFSTDFSVKDRTTGNQFRGNGYCYVTESTNLLGLEWCVQLPAYKKLQEKHHCRMETAEGGKGPRKVKMEKQFNRHHRARERSYQTEEPVWIRDYRPGQKRWILAHVKSRLGRVLFDVLTEEGQLWRRHANQMRATTKENNIYEDIQTLDDHFWSEDRQQRSKEAQYEEEEKTTLDFENYAMDRTKSPASPQTTDRCNRQRRPPSRLQVNPKMKTYVIHST</sequence>
<dbReference type="GO" id="GO:0004519">
    <property type="term" value="F:endonuclease activity"/>
    <property type="evidence" value="ECO:0007669"/>
    <property type="project" value="UniProtKB-KW"/>
</dbReference>
<evidence type="ECO:0008006" key="8">
    <source>
        <dbReference type="Google" id="ProtNLM"/>
    </source>
</evidence>
<dbReference type="Pfam" id="PF13650">
    <property type="entry name" value="Asp_protease_2"/>
    <property type="match status" value="1"/>
</dbReference>
<evidence type="ECO:0000313" key="6">
    <source>
        <dbReference type="EMBL" id="PIO70101.1"/>
    </source>
</evidence>
<protein>
    <recommendedName>
        <fullName evidence="8">Peptidase A2 domain-containing protein</fullName>
    </recommendedName>
</protein>
<dbReference type="InterPro" id="IPR050951">
    <property type="entry name" value="Retrovirus_Pol_polyprotein"/>
</dbReference>
<dbReference type="Gene3D" id="2.40.70.10">
    <property type="entry name" value="Acid Proteases"/>
    <property type="match status" value="1"/>
</dbReference>